<sequence length="51" mass="5689">MTIASRRLARRCRERFSVNPDMLPRPSDVAAPTTVGSDTTDGRREKVDATK</sequence>
<keyword evidence="3" id="KW-1185">Reference proteome</keyword>
<dbReference type="AlphaFoldDB" id="A0A4R7VZP2"/>
<name>A0A4R7VZP2_9PSEU</name>
<accession>A0A4R7VZP2</accession>
<protein>
    <submittedName>
        <fullName evidence="2">Uncharacterized protein</fullName>
    </submittedName>
</protein>
<gene>
    <name evidence="2" type="ORF">CLV71_103379</name>
</gene>
<evidence type="ECO:0000313" key="2">
    <source>
        <dbReference type="EMBL" id="TDV55138.1"/>
    </source>
</evidence>
<dbReference type="Proteomes" id="UP000294927">
    <property type="component" value="Unassembled WGS sequence"/>
</dbReference>
<reference evidence="2 3" key="1">
    <citation type="submission" date="2019-03" db="EMBL/GenBank/DDBJ databases">
        <title>Genomic Encyclopedia of Archaeal and Bacterial Type Strains, Phase II (KMG-II): from individual species to whole genera.</title>
        <authorList>
            <person name="Goeker M."/>
        </authorList>
    </citation>
    <scope>NUCLEOTIDE SEQUENCE [LARGE SCALE GENOMIC DNA]</scope>
    <source>
        <strain evidence="2 3">DSM 45499</strain>
    </source>
</reference>
<feature type="region of interest" description="Disordered" evidence="1">
    <location>
        <begin position="17"/>
        <end position="51"/>
    </location>
</feature>
<evidence type="ECO:0000256" key="1">
    <source>
        <dbReference type="SAM" id="MobiDB-lite"/>
    </source>
</evidence>
<dbReference type="EMBL" id="SOCP01000003">
    <property type="protein sequence ID" value="TDV55138.1"/>
    <property type="molecule type" value="Genomic_DNA"/>
</dbReference>
<comment type="caution">
    <text evidence="2">The sequence shown here is derived from an EMBL/GenBank/DDBJ whole genome shotgun (WGS) entry which is preliminary data.</text>
</comment>
<proteinExistence type="predicted"/>
<evidence type="ECO:0000313" key="3">
    <source>
        <dbReference type="Proteomes" id="UP000294927"/>
    </source>
</evidence>
<feature type="compositionally biased region" description="Basic and acidic residues" evidence="1">
    <location>
        <begin position="40"/>
        <end position="51"/>
    </location>
</feature>
<organism evidence="2 3">
    <name type="scientific">Actinophytocola oryzae</name>
    <dbReference type="NCBI Taxonomy" id="502181"/>
    <lineage>
        <taxon>Bacteria</taxon>
        <taxon>Bacillati</taxon>
        <taxon>Actinomycetota</taxon>
        <taxon>Actinomycetes</taxon>
        <taxon>Pseudonocardiales</taxon>
        <taxon>Pseudonocardiaceae</taxon>
    </lineage>
</organism>